<keyword evidence="1" id="KW-0862">Zinc</keyword>
<keyword evidence="1" id="KW-0863">Zinc-finger</keyword>
<dbReference type="RefSeq" id="WP_130493869.1">
    <property type="nucleotide sequence ID" value="NZ_SGXD01000004.1"/>
</dbReference>
<name>A0A4V2F3D3_9ACTN</name>
<gene>
    <name evidence="3" type="ORF">EV189_3108</name>
</gene>
<protein>
    <submittedName>
        <fullName evidence="3">SWIM zinc finger protein</fullName>
    </submittedName>
</protein>
<dbReference type="Proteomes" id="UP000293638">
    <property type="component" value="Unassembled WGS sequence"/>
</dbReference>
<keyword evidence="1" id="KW-0479">Metal-binding</keyword>
<dbReference type="InterPro" id="IPR007527">
    <property type="entry name" value="Znf_SWIM"/>
</dbReference>
<dbReference type="PROSITE" id="PS50966">
    <property type="entry name" value="ZF_SWIM"/>
    <property type="match status" value="1"/>
</dbReference>
<dbReference type="OrthoDB" id="7821105at2"/>
<evidence type="ECO:0000313" key="3">
    <source>
        <dbReference type="EMBL" id="RZS82713.1"/>
    </source>
</evidence>
<dbReference type="Pfam" id="PF04434">
    <property type="entry name" value="SWIM"/>
    <property type="match status" value="1"/>
</dbReference>
<evidence type="ECO:0000259" key="2">
    <source>
        <dbReference type="PROSITE" id="PS50966"/>
    </source>
</evidence>
<sequence>MTGYRTASVLEHGAEGARLDLATALGVTPLGRVEGPEFCSGFVTRPDVVAAGILAVADVAGSRYVDHGQAARLINLDPVVTASGDRLRFESMSACSGVHARFDLLPEGLGSSRVGFGTTNVDVNHPLRTALARVDRAVPLHLSVGSGGLRAATPDATHVERPVDLPDRWVRGLAEVPSLLARMQLAGELRGPAVPAFLAALPRVAPPGPDLHVVPRPAGWRALGSPVPGTFPLPGASRLRGFDRLARHATRLLVHAEPGGSTAWVLEVPGGRLTLALTADAWRGFSGEGQLLQLLARPEAAADGERLLGELGWEPAVDPAALAAATGMGPARTAAGLAWLAASGRLGYDLVEQAWFHRGLPVDAGAVLRRNPRLVSAQALLDGGAVQATGKGRWRVSSGGSDYEVLVAPSRLQCSCPWEDRHHGSRGPCKHGLAVLLHLYG</sequence>
<evidence type="ECO:0000256" key="1">
    <source>
        <dbReference type="PROSITE-ProRule" id="PRU00325"/>
    </source>
</evidence>
<accession>A0A4V2F3D3</accession>
<proteinExistence type="predicted"/>
<dbReference type="GO" id="GO:0008270">
    <property type="term" value="F:zinc ion binding"/>
    <property type="evidence" value="ECO:0007669"/>
    <property type="project" value="UniProtKB-KW"/>
</dbReference>
<keyword evidence="4" id="KW-1185">Reference proteome</keyword>
<dbReference type="EMBL" id="SGXD01000004">
    <property type="protein sequence ID" value="RZS82713.1"/>
    <property type="molecule type" value="Genomic_DNA"/>
</dbReference>
<organism evidence="3 4">
    <name type="scientific">Motilibacter rhizosphaerae</name>
    <dbReference type="NCBI Taxonomy" id="598652"/>
    <lineage>
        <taxon>Bacteria</taxon>
        <taxon>Bacillati</taxon>
        <taxon>Actinomycetota</taxon>
        <taxon>Actinomycetes</taxon>
        <taxon>Motilibacterales</taxon>
        <taxon>Motilibacteraceae</taxon>
        <taxon>Motilibacter</taxon>
    </lineage>
</organism>
<dbReference type="AlphaFoldDB" id="A0A4V2F3D3"/>
<comment type="caution">
    <text evidence="3">The sequence shown here is derived from an EMBL/GenBank/DDBJ whole genome shotgun (WGS) entry which is preliminary data.</text>
</comment>
<reference evidence="3 4" key="1">
    <citation type="submission" date="2019-02" db="EMBL/GenBank/DDBJ databases">
        <title>Genomic Encyclopedia of Type Strains, Phase IV (KMG-IV): sequencing the most valuable type-strain genomes for metagenomic binning, comparative biology and taxonomic classification.</title>
        <authorList>
            <person name="Goeker M."/>
        </authorList>
    </citation>
    <scope>NUCLEOTIDE SEQUENCE [LARGE SCALE GENOMIC DNA]</scope>
    <source>
        <strain evidence="3 4">DSM 45622</strain>
    </source>
</reference>
<feature type="domain" description="SWIM-type" evidence="2">
    <location>
        <begin position="403"/>
        <end position="440"/>
    </location>
</feature>
<evidence type="ECO:0000313" key="4">
    <source>
        <dbReference type="Proteomes" id="UP000293638"/>
    </source>
</evidence>